<dbReference type="EMBL" id="SDHW01000005">
    <property type="protein sequence ID" value="RXK58941.1"/>
    <property type="molecule type" value="Genomic_DNA"/>
</dbReference>
<protein>
    <recommendedName>
        <fullName evidence="4">Gliding motility-associated protein GldM N-terminal domain-containing protein</fullName>
    </recommendedName>
</protein>
<feature type="chain" id="PRO_5020380755" description="Gliding motility-associated protein GldM N-terminal domain-containing protein" evidence="1">
    <location>
        <begin position="20"/>
        <end position="313"/>
    </location>
</feature>
<name>A0A4Q1CGI6_9BACT</name>
<dbReference type="AlphaFoldDB" id="A0A4Q1CGI6"/>
<sequence>MQKLLFFFAWLMLTASASSQRIRTNSRVNATTPVSKVSTVVSDTSPVKYKPKHIYNPTSKYAKLVTSVYSPRNIIPQRQGTAVPSQEAATPGDSTILVTSISKVLSTIRRNYTADIDAYVDTLNELSKIKGLRWENNKVYRSSLLGLSQNMLLLDNIFLKPAFDEEDIEMIDYIFRSNDSLVKKIQFNNYETMMKVASAQVFLNIIDHNNNPVPYATCYFVDKLTWRDIGNSKKCPANPSQLSCDAAIIPDLDTKAARNKLTYSLPSNNTRTLSYGLYHLLIIKDNVISFHEIVPFDIEAGLTKTIKLQNGQQ</sequence>
<accession>A0A4Q1CGI6</accession>
<dbReference type="RefSeq" id="WP_129131997.1">
    <property type="nucleotide sequence ID" value="NZ_SDHW01000005.1"/>
</dbReference>
<dbReference type="Proteomes" id="UP000290204">
    <property type="component" value="Unassembled WGS sequence"/>
</dbReference>
<evidence type="ECO:0000313" key="2">
    <source>
        <dbReference type="EMBL" id="RXK58941.1"/>
    </source>
</evidence>
<organism evidence="2 3">
    <name type="scientific">Lacibacter luteus</name>
    <dbReference type="NCBI Taxonomy" id="2508719"/>
    <lineage>
        <taxon>Bacteria</taxon>
        <taxon>Pseudomonadati</taxon>
        <taxon>Bacteroidota</taxon>
        <taxon>Chitinophagia</taxon>
        <taxon>Chitinophagales</taxon>
        <taxon>Chitinophagaceae</taxon>
        <taxon>Lacibacter</taxon>
    </lineage>
</organism>
<keyword evidence="3" id="KW-1185">Reference proteome</keyword>
<keyword evidence="1" id="KW-0732">Signal</keyword>
<evidence type="ECO:0000313" key="3">
    <source>
        <dbReference type="Proteomes" id="UP000290204"/>
    </source>
</evidence>
<gene>
    <name evidence="2" type="ORF">ESA94_16270</name>
</gene>
<evidence type="ECO:0000256" key="1">
    <source>
        <dbReference type="SAM" id="SignalP"/>
    </source>
</evidence>
<reference evidence="2 3" key="1">
    <citation type="submission" date="2019-01" db="EMBL/GenBank/DDBJ databases">
        <title>Lacibacter sp. strain TTM-7.</title>
        <authorList>
            <person name="Chen W.-M."/>
        </authorList>
    </citation>
    <scope>NUCLEOTIDE SEQUENCE [LARGE SCALE GENOMIC DNA]</scope>
    <source>
        <strain evidence="2 3">TTM-7</strain>
    </source>
</reference>
<feature type="signal peptide" evidence="1">
    <location>
        <begin position="1"/>
        <end position="19"/>
    </location>
</feature>
<comment type="caution">
    <text evidence="2">The sequence shown here is derived from an EMBL/GenBank/DDBJ whole genome shotgun (WGS) entry which is preliminary data.</text>
</comment>
<proteinExistence type="predicted"/>
<evidence type="ECO:0008006" key="4">
    <source>
        <dbReference type="Google" id="ProtNLM"/>
    </source>
</evidence>